<organism evidence="3 4">
    <name type="scientific">Rariglobus hedericola</name>
    <dbReference type="NCBI Taxonomy" id="2597822"/>
    <lineage>
        <taxon>Bacteria</taxon>
        <taxon>Pseudomonadati</taxon>
        <taxon>Verrucomicrobiota</taxon>
        <taxon>Opitutia</taxon>
        <taxon>Opitutales</taxon>
        <taxon>Opitutaceae</taxon>
        <taxon>Rariglobus</taxon>
    </lineage>
</organism>
<protein>
    <submittedName>
        <fullName evidence="3">Uncharacterized protein</fullName>
    </submittedName>
</protein>
<dbReference type="OrthoDB" id="198980at2"/>
<comment type="caution">
    <text evidence="3">The sequence shown here is derived from an EMBL/GenBank/DDBJ whole genome shotgun (WGS) entry which is preliminary data.</text>
</comment>
<dbReference type="Proteomes" id="UP000315648">
    <property type="component" value="Unassembled WGS sequence"/>
</dbReference>
<feature type="transmembrane region" description="Helical" evidence="2">
    <location>
        <begin position="107"/>
        <end position="128"/>
    </location>
</feature>
<dbReference type="AlphaFoldDB" id="A0A556QK86"/>
<keyword evidence="2" id="KW-0812">Transmembrane</keyword>
<gene>
    <name evidence="3" type="ORF">FPL22_13080</name>
</gene>
<name>A0A556QK86_9BACT</name>
<feature type="transmembrane region" description="Helical" evidence="2">
    <location>
        <begin position="63"/>
        <end position="87"/>
    </location>
</feature>
<keyword evidence="2" id="KW-1133">Transmembrane helix</keyword>
<keyword evidence="1" id="KW-0175">Coiled coil</keyword>
<keyword evidence="2" id="KW-0472">Membrane</keyword>
<feature type="transmembrane region" description="Helical" evidence="2">
    <location>
        <begin position="28"/>
        <end position="51"/>
    </location>
</feature>
<evidence type="ECO:0000313" key="3">
    <source>
        <dbReference type="EMBL" id="TSJ77038.1"/>
    </source>
</evidence>
<sequence>MITENGIPLTASNEVRIPFYRSLSWRAIIAGTVAGLAVHLLLTLLGIGVGAGMVDPITDENPFAAFSLSAAIAWGVSALIALGVGGWVAGRFVPNGSKHSGCLHGFLVWSLATIAVFVFATSSLGLAIGGAAKVVGQGVQLAAKPVAAAASGATDLAKDALQQNQDTVKSFLDEAMDSRPDKDNAAKTTRARREIGYAVTKLFTPGNDVNAADTRAAVTRALVEQGGMNEADANRLVSEWTTSYERLKSDLAAAKEKAEVKAREAAEKASKALAHAAIWTFIAFLLGAVVSSIAGKCGASCRCSEDDVRRV</sequence>
<evidence type="ECO:0000313" key="4">
    <source>
        <dbReference type="Proteomes" id="UP000315648"/>
    </source>
</evidence>
<feature type="transmembrane region" description="Helical" evidence="2">
    <location>
        <begin position="272"/>
        <end position="294"/>
    </location>
</feature>
<feature type="coiled-coil region" evidence="1">
    <location>
        <begin position="237"/>
        <end position="268"/>
    </location>
</feature>
<reference evidence="3 4" key="1">
    <citation type="submission" date="2019-07" db="EMBL/GenBank/DDBJ databases">
        <title>Description of 53C-WASEF.</title>
        <authorList>
            <person name="Pitt A."/>
            <person name="Hahn M.W."/>
        </authorList>
    </citation>
    <scope>NUCLEOTIDE SEQUENCE [LARGE SCALE GENOMIC DNA]</scope>
    <source>
        <strain evidence="3 4">53C-WASEF</strain>
    </source>
</reference>
<evidence type="ECO:0000256" key="1">
    <source>
        <dbReference type="SAM" id="Coils"/>
    </source>
</evidence>
<evidence type="ECO:0000256" key="2">
    <source>
        <dbReference type="SAM" id="Phobius"/>
    </source>
</evidence>
<dbReference type="RefSeq" id="WP_144230859.1">
    <property type="nucleotide sequence ID" value="NZ_CBCRVV010000006.1"/>
</dbReference>
<keyword evidence="4" id="KW-1185">Reference proteome</keyword>
<accession>A0A556QK86</accession>
<proteinExistence type="predicted"/>
<dbReference type="EMBL" id="VMBG01000002">
    <property type="protein sequence ID" value="TSJ77038.1"/>
    <property type="molecule type" value="Genomic_DNA"/>
</dbReference>